<dbReference type="Proteomes" id="UP001148737">
    <property type="component" value="Unassembled WGS sequence"/>
</dbReference>
<organism evidence="1 2">
    <name type="scientific">Lecanicillium saksenae</name>
    <dbReference type="NCBI Taxonomy" id="468837"/>
    <lineage>
        <taxon>Eukaryota</taxon>
        <taxon>Fungi</taxon>
        <taxon>Dikarya</taxon>
        <taxon>Ascomycota</taxon>
        <taxon>Pezizomycotina</taxon>
        <taxon>Sordariomycetes</taxon>
        <taxon>Hypocreomycetidae</taxon>
        <taxon>Hypocreales</taxon>
        <taxon>Cordycipitaceae</taxon>
        <taxon>Lecanicillium</taxon>
    </lineage>
</organism>
<evidence type="ECO:0000313" key="1">
    <source>
        <dbReference type="EMBL" id="KAJ3493005.1"/>
    </source>
</evidence>
<evidence type="ECO:0000313" key="2">
    <source>
        <dbReference type="Proteomes" id="UP001148737"/>
    </source>
</evidence>
<protein>
    <submittedName>
        <fullName evidence="1">Uncharacterized protein</fullName>
    </submittedName>
</protein>
<gene>
    <name evidence="1" type="ORF">NLG97_g5006</name>
</gene>
<sequence>MLNEIPNRNHWVDDEQDKFISPEQVAEAMLLLVESEDYPGGTILEVLREATRKVTIANDIGTDRTPGVGSSLSNAKRQVGVITQALQDGSWVKN</sequence>
<name>A0ACC1QTN0_9HYPO</name>
<reference evidence="1" key="1">
    <citation type="submission" date="2022-07" db="EMBL/GenBank/DDBJ databases">
        <title>Genome Sequence of Lecanicillium saksenae.</title>
        <authorList>
            <person name="Buettner E."/>
        </authorList>
    </citation>
    <scope>NUCLEOTIDE SEQUENCE</scope>
    <source>
        <strain evidence="1">VT-O1</strain>
    </source>
</reference>
<accession>A0ACC1QTN0</accession>
<dbReference type="EMBL" id="JANAKD010000534">
    <property type="protein sequence ID" value="KAJ3493005.1"/>
    <property type="molecule type" value="Genomic_DNA"/>
</dbReference>
<keyword evidence="2" id="KW-1185">Reference proteome</keyword>
<proteinExistence type="predicted"/>
<comment type="caution">
    <text evidence="1">The sequence shown here is derived from an EMBL/GenBank/DDBJ whole genome shotgun (WGS) entry which is preliminary data.</text>
</comment>